<reference evidence="14" key="1">
    <citation type="submission" date="2022-08" db="EMBL/GenBank/DDBJ databases">
        <authorList>
            <person name="Tistechok S."/>
            <person name="Samborskyy M."/>
            <person name="Roman I."/>
        </authorList>
    </citation>
    <scope>NUCLEOTIDE SEQUENCE</scope>
    <source>
        <strain evidence="14">DSM 103496</strain>
    </source>
</reference>
<feature type="domain" description="Signal transduction histidine kinase subgroup 3 dimerisation and phosphoacceptor" evidence="12">
    <location>
        <begin position="175"/>
        <end position="240"/>
    </location>
</feature>
<evidence type="ECO:0000313" key="14">
    <source>
        <dbReference type="EMBL" id="MCS7476708.1"/>
    </source>
</evidence>
<evidence type="ECO:0000256" key="10">
    <source>
        <dbReference type="SAM" id="Phobius"/>
    </source>
</evidence>
<evidence type="ECO:0000259" key="12">
    <source>
        <dbReference type="Pfam" id="PF07730"/>
    </source>
</evidence>
<accession>A0A9X2VKA9</accession>
<keyword evidence="11" id="KW-0732">Signal</keyword>
<evidence type="ECO:0000256" key="5">
    <source>
        <dbReference type="ARBA" id="ARBA00022741"/>
    </source>
</evidence>
<dbReference type="PANTHER" id="PTHR24421:SF10">
    <property type="entry name" value="NITRATE_NITRITE SENSOR PROTEIN NARQ"/>
    <property type="match status" value="1"/>
</dbReference>
<feature type="transmembrane region" description="Helical" evidence="10">
    <location>
        <begin position="35"/>
        <end position="52"/>
    </location>
</feature>
<feature type="transmembrane region" description="Helical" evidence="10">
    <location>
        <begin position="105"/>
        <end position="124"/>
    </location>
</feature>
<feature type="transmembrane region" description="Helical" evidence="10">
    <location>
        <begin position="59"/>
        <end position="76"/>
    </location>
</feature>
<dbReference type="Gene3D" id="3.30.565.10">
    <property type="entry name" value="Histidine kinase-like ATPase, C-terminal domain"/>
    <property type="match status" value="1"/>
</dbReference>
<evidence type="ECO:0000256" key="7">
    <source>
        <dbReference type="ARBA" id="ARBA00022840"/>
    </source>
</evidence>
<comment type="caution">
    <text evidence="14">The sequence shown here is derived from an EMBL/GenBank/DDBJ whole genome shotgun (WGS) entry which is preliminary data.</text>
</comment>
<dbReference type="PANTHER" id="PTHR24421">
    <property type="entry name" value="NITRATE/NITRITE SENSOR PROTEIN NARX-RELATED"/>
    <property type="match status" value="1"/>
</dbReference>
<feature type="transmembrane region" description="Helical" evidence="10">
    <location>
        <begin position="82"/>
        <end position="98"/>
    </location>
</feature>
<dbReference type="Pfam" id="PF23539">
    <property type="entry name" value="DUF7134"/>
    <property type="match status" value="1"/>
</dbReference>
<dbReference type="Gene3D" id="1.20.5.1930">
    <property type="match status" value="1"/>
</dbReference>
<keyword evidence="10" id="KW-0472">Membrane</keyword>
<evidence type="ECO:0000256" key="2">
    <source>
        <dbReference type="ARBA" id="ARBA00012438"/>
    </source>
</evidence>
<dbReference type="InterPro" id="IPR036890">
    <property type="entry name" value="HATPase_C_sf"/>
</dbReference>
<protein>
    <recommendedName>
        <fullName evidence="2">histidine kinase</fullName>
        <ecNumber evidence="2">2.7.13.3</ecNumber>
    </recommendedName>
</protein>
<comment type="catalytic activity">
    <reaction evidence="1">
        <text>ATP + protein L-histidine = ADP + protein N-phospho-L-histidine.</text>
        <dbReference type="EC" id="2.7.13.3"/>
    </reaction>
</comment>
<evidence type="ECO:0000256" key="11">
    <source>
        <dbReference type="SAM" id="SignalP"/>
    </source>
</evidence>
<dbReference type="SUPFAM" id="SSF55874">
    <property type="entry name" value="ATPase domain of HSP90 chaperone/DNA topoisomerase II/histidine kinase"/>
    <property type="match status" value="1"/>
</dbReference>
<dbReference type="Proteomes" id="UP001141259">
    <property type="component" value="Unassembled WGS sequence"/>
</dbReference>
<organism evidence="14 15">
    <name type="scientific">Umezawaea endophytica</name>
    <dbReference type="NCBI Taxonomy" id="1654476"/>
    <lineage>
        <taxon>Bacteria</taxon>
        <taxon>Bacillati</taxon>
        <taxon>Actinomycetota</taxon>
        <taxon>Actinomycetes</taxon>
        <taxon>Pseudonocardiales</taxon>
        <taxon>Pseudonocardiaceae</taxon>
        <taxon>Umezawaea</taxon>
    </lineage>
</organism>
<proteinExistence type="predicted"/>
<dbReference type="AlphaFoldDB" id="A0A9X2VKA9"/>
<dbReference type="InterPro" id="IPR055558">
    <property type="entry name" value="DUF7134"/>
</dbReference>
<dbReference type="Pfam" id="PF07730">
    <property type="entry name" value="HisKA_3"/>
    <property type="match status" value="1"/>
</dbReference>
<dbReference type="InterPro" id="IPR011712">
    <property type="entry name" value="Sig_transdc_His_kin_sub3_dim/P"/>
</dbReference>
<name>A0A9X2VKA9_9PSEU</name>
<dbReference type="EMBL" id="JANYMP010000003">
    <property type="protein sequence ID" value="MCS7476708.1"/>
    <property type="molecule type" value="Genomic_DNA"/>
</dbReference>
<sequence>MRALARKYPAVVDALAAAALFAVSAADGPATPLDVRTPAVLCLLVVAVGVLAVRRRWPLWTLAVTTLGVLAAMALGSDLEPFLVPAAIATYTLAVRTERWRTVPAGLLLVLAVAVLAGPSGLTWENVGRFALIGMAAAVGEAVRGRRAALAAVEERAERAERTREEEARRRVAEERLHIARELHDVVAHHISVINVQAGVAELLITTRPDAAAEALRHVRRSSRAVLHELRGLLGVLRRPEEPVVATEPAPGTAQLGGLVESFRASGLELRWTSTGEVRPLPPTVDLVAYRVVQEALTNAHRHGTGTASLSVVRTPTELVLEVVNAVGATAEPGGTGLGLVGMRERAGAVGGALRAGVEADARFHVHVTLPLGKEP</sequence>
<gene>
    <name evidence="14" type="ORF">NZH93_07570</name>
</gene>
<keyword evidence="4" id="KW-0808">Transferase</keyword>
<keyword evidence="3" id="KW-0597">Phosphoprotein</keyword>
<dbReference type="GO" id="GO:0000155">
    <property type="term" value="F:phosphorelay sensor kinase activity"/>
    <property type="evidence" value="ECO:0007669"/>
    <property type="project" value="InterPro"/>
</dbReference>
<dbReference type="GO" id="GO:0005524">
    <property type="term" value="F:ATP binding"/>
    <property type="evidence" value="ECO:0007669"/>
    <property type="project" value="UniProtKB-KW"/>
</dbReference>
<keyword evidence="10" id="KW-0812">Transmembrane</keyword>
<feature type="coiled-coil region" evidence="9">
    <location>
        <begin position="150"/>
        <end position="177"/>
    </location>
</feature>
<dbReference type="InterPro" id="IPR050482">
    <property type="entry name" value="Sensor_HK_TwoCompSys"/>
</dbReference>
<keyword evidence="8" id="KW-0902">Two-component regulatory system</keyword>
<evidence type="ECO:0000256" key="1">
    <source>
        <dbReference type="ARBA" id="ARBA00000085"/>
    </source>
</evidence>
<dbReference type="RefSeq" id="WP_259622224.1">
    <property type="nucleotide sequence ID" value="NZ_JANYMP010000003.1"/>
</dbReference>
<evidence type="ECO:0000313" key="15">
    <source>
        <dbReference type="Proteomes" id="UP001141259"/>
    </source>
</evidence>
<evidence type="ECO:0000256" key="8">
    <source>
        <dbReference type="ARBA" id="ARBA00023012"/>
    </source>
</evidence>
<dbReference type="EC" id="2.7.13.3" evidence="2"/>
<keyword evidence="5" id="KW-0547">Nucleotide-binding</keyword>
<feature type="signal peptide" evidence="11">
    <location>
        <begin position="1"/>
        <end position="25"/>
    </location>
</feature>
<feature type="domain" description="DUF7134" evidence="13">
    <location>
        <begin position="2"/>
        <end position="127"/>
    </location>
</feature>
<keyword evidence="15" id="KW-1185">Reference proteome</keyword>
<dbReference type="GO" id="GO:0046983">
    <property type="term" value="F:protein dimerization activity"/>
    <property type="evidence" value="ECO:0007669"/>
    <property type="project" value="InterPro"/>
</dbReference>
<evidence type="ECO:0000256" key="4">
    <source>
        <dbReference type="ARBA" id="ARBA00022679"/>
    </source>
</evidence>
<evidence type="ECO:0000259" key="13">
    <source>
        <dbReference type="Pfam" id="PF23539"/>
    </source>
</evidence>
<keyword evidence="6 14" id="KW-0418">Kinase</keyword>
<feature type="chain" id="PRO_5040759705" description="histidine kinase" evidence="11">
    <location>
        <begin position="26"/>
        <end position="376"/>
    </location>
</feature>
<keyword evidence="7" id="KW-0067">ATP-binding</keyword>
<evidence type="ECO:0000256" key="3">
    <source>
        <dbReference type="ARBA" id="ARBA00022553"/>
    </source>
</evidence>
<dbReference type="CDD" id="cd16917">
    <property type="entry name" value="HATPase_UhpB-NarQ-NarX-like"/>
    <property type="match status" value="1"/>
</dbReference>
<evidence type="ECO:0000256" key="9">
    <source>
        <dbReference type="SAM" id="Coils"/>
    </source>
</evidence>
<evidence type="ECO:0000256" key="6">
    <source>
        <dbReference type="ARBA" id="ARBA00022777"/>
    </source>
</evidence>
<dbReference type="GO" id="GO:0016020">
    <property type="term" value="C:membrane"/>
    <property type="evidence" value="ECO:0007669"/>
    <property type="project" value="InterPro"/>
</dbReference>
<keyword evidence="10" id="KW-1133">Transmembrane helix</keyword>
<keyword evidence="9" id="KW-0175">Coiled coil</keyword>